<dbReference type="OrthoDB" id="2691369at2759"/>
<keyword evidence="3" id="KW-1185">Reference proteome</keyword>
<accession>A0A9P7EKT0</accession>
<evidence type="ECO:0000256" key="1">
    <source>
        <dbReference type="SAM" id="MobiDB-lite"/>
    </source>
</evidence>
<dbReference type="GeneID" id="64633433"/>
<protein>
    <submittedName>
        <fullName evidence="2">Uncharacterized protein</fullName>
    </submittedName>
</protein>
<sequence>MQYTNGIPEYNMKLEYWIEALETEFGDSRLDVFDRHFASIDEYIDKLSAMCNKDWGKPLSLEVRQSPMTTSINEEDEVDQLMDNDSQLYDLRWAILPADNMSTSGDDSTQVWLFNTGPCYDFGWGATTEPTLDADVNNDGPIYDLGWGTTSTSCEHACVSMDNEPNWVTATPDPQQDVINLMDEDDPAYDLGWDTSTSGPDTMQQDLAMLSDEDDEPAYDLGWGRLQDTSQENMKSMSQSLTSSVHTPVDLEHVNDRHMSPKVKSRTQSPTSSSPIMDMEDVNGRDMSPEMLVCKKITGWSPSTMLSGGNMGILGKSACQTQTHLVVLQMCKTG</sequence>
<evidence type="ECO:0000313" key="3">
    <source>
        <dbReference type="Proteomes" id="UP000807769"/>
    </source>
</evidence>
<reference evidence="2" key="1">
    <citation type="journal article" date="2020" name="New Phytol.">
        <title>Comparative genomics reveals dynamic genome evolution in host specialist ectomycorrhizal fungi.</title>
        <authorList>
            <person name="Lofgren L.A."/>
            <person name="Nguyen N.H."/>
            <person name="Vilgalys R."/>
            <person name="Ruytinx J."/>
            <person name="Liao H.L."/>
            <person name="Branco S."/>
            <person name="Kuo A."/>
            <person name="LaButti K."/>
            <person name="Lipzen A."/>
            <person name="Andreopoulos W."/>
            <person name="Pangilinan J."/>
            <person name="Riley R."/>
            <person name="Hundley H."/>
            <person name="Na H."/>
            <person name="Barry K."/>
            <person name="Grigoriev I.V."/>
            <person name="Stajich J.E."/>
            <person name="Kennedy P.G."/>
        </authorList>
    </citation>
    <scope>NUCLEOTIDE SEQUENCE</scope>
    <source>
        <strain evidence="2">MN1</strain>
    </source>
</reference>
<feature type="compositionally biased region" description="Polar residues" evidence="1">
    <location>
        <begin position="266"/>
        <end position="275"/>
    </location>
</feature>
<evidence type="ECO:0000313" key="2">
    <source>
        <dbReference type="EMBL" id="KAG1823863.1"/>
    </source>
</evidence>
<comment type="caution">
    <text evidence="2">The sequence shown here is derived from an EMBL/GenBank/DDBJ whole genome shotgun (WGS) entry which is preliminary data.</text>
</comment>
<dbReference type="RefSeq" id="XP_041197923.1">
    <property type="nucleotide sequence ID" value="XM_041339417.1"/>
</dbReference>
<dbReference type="Proteomes" id="UP000807769">
    <property type="component" value="Unassembled WGS sequence"/>
</dbReference>
<proteinExistence type="predicted"/>
<dbReference type="EMBL" id="JABBWG010000004">
    <property type="protein sequence ID" value="KAG1823863.1"/>
    <property type="molecule type" value="Genomic_DNA"/>
</dbReference>
<organism evidence="2 3">
    <name type="scientific">Suillus subaureus</name>
    <dbReference type="NCBI Taxonomy" id="48587"/>
    <lineage>
        <taxon>Eukaryota</taxon>
        <taxon>Fungi</taxon>
        <taxon>Dikarya</taxon>
        <taxon>Basidiomycota</taxon>
        <taxon>Agaricomycotina</taxon>
        <taxon>Agaricomycetes</taxon>
        <taxon>Agaricomycetidae</taxon>
        <taxon>Boletales</taxon>
        <taxon>Suillineae</taxon>
        <taxon>Suillaceae</taxon>
        <taxon>Suillus</taxon>
    </lineage>
</organism>
<dbReference type="AlphaFoldDB" id="A0A9P7EKT0"/>
<name>A0A9P7EKT0_9AGAM</name>
<gene>
    <name evidence="2" type="ORF">BJ212DRAFT_1476717</name>
</gene>
<feature type="region of interest" description="Disordered" evidence="1">
    <location>
        <begin position="258"/>
        <end position="283"/>
    </location>
</feature>